<dbReference type="EMBL" id="BSXT01003440">
    <property type="protein sequence ID" value="GMF54037.1"/>
    <property type="molecule type" value="Genomic_DNA"/>
</dbReference>
<evidence type="ECO:0000256" key="5">
    <source>
        <dbReference type="ARBA" id="ARBA00023136"/>
    </source>
</evidence>
<evidence type="ECO:0000256" key="7">
    <source>
        <dbReference type="SAM" id="MobiDB-lite"/>
    </source>
</evidence>
<dbReference type="Pfam" id="PF01595">
    <property type="entry name" value="CNNM"/>
    <property type="match status" value="1"/>
</dbReference>
<dbReference type="InterPro" id="IPR045095">
    <property type="entry name" value="ACDP"/>
</dbReference>
<feature type="domain" description="CNNM transmembrane" evidence="9">
    <location>
        <begin position="215"/>
        <end position="396"/>
    </location>
</feature>
<name>A0A9W6Y7B2_9STRA</name>
<comment type="subcellular location">
    <subcellularLocation>
        <location evidence="1">Membrane</location>
        <topology evidence="1">Multi-pass membrane protein</topology>
    </subcellularLocation>
</comment>
<evidence type="ECO:0000256" key="1">
    <source>
        <dbReference type="ARBA" id="ARBA00004141"/>
    </source>
</evidence>
<evidence type="ECO:0000313" key="11">
    <source>
        <dbReference type="Proteomes" id="UP001165121"/>
    </source>
</evidence>
<sequence>MHQADEHLIQVLGMLDTVEWETQQLQVFEGLKAGNSILNAIHKLWISTRSRVSDRRLGGYFVSLHQEISRIIGGSLTVEDEDAVLSELAEIEKLEAEALAVAMPEAPTTALETGAATVWPGVKANLTRAGVPRSGHLGRRHHGNTNTGRHKVQVTRCQEQEGGRADFRMTQRHRIDSAVAISGAVQRIAHEMLSTTPTVAMAATRECEFFSPWCDPASFYLYLVMSLLLICAAGMMAGLTMGLLSLDMLNMRILEMEGSEEEKKYAKQVLPVLTKHHFLLVTLLIVNASANEALPIFLNKLVPEAVSILLSVTCVLLFGEIIPSAVFTGPNQLKIAAMLCPFVRVLMAITCPIAYPISRVLDMWLGDDHDPAQYKRKEIKALVTLQRENDAARRSFMDHMRQSQQLEDTPHSHTVTTMSAIGDKQPLLTPHSLYEDSAQGTRLHVDEVTIIHGALDLAAKTVREVMIPMDDVYMLELDTELSPDTLASVLASGHSRVPVYEKHKANIVGLLLVKKLIVLDPDDRRPIRDLILRKPIIVGSNESCYSILNEFQKGRSHIALVTDNVDVLLTRNVLWKKLEDVIEELIQEEIEDESDVYVHDIVDYWQARYRKVVKGTGSAFVKKRLRLLAERARRRVKSRRSKQAAEAATASSIRSPGKPQLEAPIEVKVVTEKTPLL</sequence>
<feature type="region of interest" description="Disordered" evidence="7">
    <location>
        <begin position="638"/>
        <end position="659"/>
    </location>
</feature>
<evidence type="ECO:0000256" key="4">
    <source>
        <dbReference type="ARBA" id="ARBA00022989"/>
    </source>
</evidence>
<dbReference type="InterPro" id="IPR046342">
    <property type="entry name" value="CBS_dom_sf"/>
</dbReference>
<accession>A0A9W6Y7B2</accession>
<dbReference type="InterPro" id="IPR044751">
    <property type="entry name" value="Ion_transp-like_CBS"/>
</dbReference>
<dbReference type="GO" id="GO:0016020">
    <property type="term" value="C:membrane"/>
    <property type="evidence" value="ECO:0007669"/>
    <property type="project" value="UniProtKB-SubCell"/>
</dbReference>
<gene>
    <name evidence="10" type="ORF">Pfra01_002243500</name>
</gene>
<keyword evidence="2 6" id="KW-0812">Transmembrane</keyword>
<organism evidence="10 11">
    <name type="scientific">Phytophthora fragariaefolia</name>
    <dbReference type="NCBI Taxonomy" id="1490495"/>
    <lineage>
        <taxon>Eukaryota</taxon>
        <taxon>Sar</taxon>
        <taxon>Stramenopiles</taxon>
        <taxon>Oomycota</taxon>
        <taxon>Peronosporomycetes</taxon>
        <taxon>Peronosporales</taxon>
        <taxon>Peronosporaceae</taxon>
        <taxon>Phytophthora</taxon>
    </lineage>
</organism>
<evidence type="ECO:0000256" key="2">
    <source>
        <dbReference type="ARBA" id="ARBA00022692"/>
    </source>
</evidence>
<dbReference type="GO" id="GO:0010960">
    <property type="term" value="P:magnesium ion homeostasis"/>
    <property type="evidence" value="ECO:0007669"/>
    <property type="project" value="InterPro"/>
</dbReference>
<keyword evidence="11" id="KW-1185">Reference proteome</keyword>
<dbReference type="GO" id="GO:0005737">
    <property type="term" value="C:cytoplasm"/>
    <property type="evidence" value="ECO:0007669"/>
    <property type="project" value="TreeGrafter"/>
</dbReference>
<feature type="transmembrane region" description="Helical" evidence="8">
    <location>
        <begin position="219"/>
        <end position="244"/>
    </location>
</feature>
<dbReference type="PROSITE" id="PS51846">
    <property type="entry name" value="CNNM"/>
    <property type="match status" value="1"/>
</dbReference>
<evidence type="ECO:0000256" key="3">
    <source>
        <dbReference type="ARBA" id="ARBA00022737"/>
    </source>
</evidence>
<dbReference type="PANTHER" id="PTHR12064">
    <property type="entry name" value="METAL TRANSPORTER CNNM"/>
    <property type="match status" value="1"/>
</dbReference>
<dbReference type="GO" id="GO:0030026">
    <property type="term" value="P:intracellular manganese ion homeostasis"/>
    <property type="evidence" value="ECO:0007669"/>
    <property type="project" value="TreeGrafter"/>
</dbReference>
<dbReference type="CDD" id="cd04590">
    <property type="entry name" value="CBS_pair_CorC_HlyC_assoc"/>
    <property type="match status" value="1"/>
</dbReference>
<dbReference type="FunFam" id="3.10.580.10:FF:000006">
    <property type="entry name" value="DUF21 and CBS domain protein"/>
    <property type="match status" value="1"/>
</dbReference>
<keyword evidence="3" id="KW-0677">Repeat</keyword>
<dbReference type="AlphaFoldDB" id="A0A9W6Y7B2"/>
<evidence type="ECO:0000256" key="8">
    <source>
        <dbReference type="SAM" id="Phobius"/>
    </source>
</evidence>
<evidence type="ECO:0000259" key="9">
    <source>
        <dbReference type="PROSITE" id="PS51846"/>
    </source>
</evidence>
<dbReference type="InterPro" id="IPR002550">
    <property type="entry name" value="CNNM"/>
</dbReference>
<evidence type="ECO:0000256" key="6">
    <source>
        <dbReference type="PROSITE-ProRule" id="PRU01193"/>
    </source>
</evidence>
<comment type="caution">
    <text evidence="10">The sequence shown here is derived from an EMBL/GenBank/DDBJ whole genome shotgun (WGS) entry which is preliminary data.</text>
</comment>
<protein>
    <submittedName>
        <fullName evidence="10">Unnamed protein product</fullName>
    </submittedName>
</protein>
<evidence type="ECO:0000313" key="10">
    <source>
        <dbReference type="EMBL" id="GMF54037.1"/>
    </source>
</evidence>
<keyword evidence="5 6" id="KW-0472">Membrane</keyword>
<keyword evidence="4 6" id="KW-1133">Transmembrane helix</keyword>
<feature type="transmembrane region" description="Helical" evidence="8">
    <location>
        <begin position="335"/>
        <end position="355"/>
    </location>
</feature>
<feature type="transmembrane region" description="Helical" evidence="8">
    <location>
        <begin position="306"/>
        <end position="328"/>
    </location>
</feature>
<feature type="region of interest" description="Disordered" evidence="7">
    <location>
        <begin position="130"/>
        <end position="152"/>
    </location>
</feature>
<dbReference type="PANTHER" id="PTHR12064:SF97">
    <property type="entry name" value="METAL TRANSPORTER CNNM-5"/>
    <property type="match status" value="1"/>
</dbReference>
<dbReference type="OrthoDB" id="5353557at2759"/>
<reference evidence="10" key="1">
    <citation type="submission" date="2023-04" db="EMBL/GenBank/DDBJ databases">
        <title>Phytophthora fragariaefolia NBRC 109709.</title>
        <authorList>
            <person name="Ichikawa N."/>
            <person name="Sato H."/>
            <person name="Tonouchi N."/>
        </authorList>
    </citation>
    <scope>NUCLEOTIDE SEQUENCE</scope>
    <source>
        <strain evidence="10">NBRC 109709</strain>
    </source>
</reference>
<dbReference type="Gene3D" id="3.10.580.10">
    <property type="entry name" value="CBS-domain"/>
    <property type="match status" value="1"/>
</dbReference>
<proteinExistence type="predicted"/>
<dbReference type="Proteomes" id="UP001165121">
    <property type="component" value="Unassembled WGS sequence"/>
</dbReference>
<dbReference type="SUPFAM" id="SSF54631">
    <property type="entry name" value="CBS-domain pair"/>
    <property type="match status" value="1"/>
</dbReference>
<feature type="compositionally biased region" description="Basic residues" evidence="7">
    <location>
        <begin position="136"/>
        <end position="152"/>
    </location>
</feature>